<dbReference type="PRINTS" id="PR00480">
    <property type="entry name" value="ASTACIN"/>
</dbReference>
<keyword evidence="1 2" id="KW-0378">Hydrolase</keyword>
<evidence type="ECO:0000313" key="4">
    <source>
        <dbReference type="EMBL" id="KAJ1370207.1"/>
    </source>
</evidence>
<evidence type="ECO:0000256" key="2">
    <source>
        <dbReference type="RuleBase" id="RU361183"/>
    </source>
</evidence>
<evidence type="ECO:0000259" key="3">
    <source>
        <dbReference type="PROSITE" id="PS51864"/>
    </source>
</evidence>
<gene>
    <name evidence="4" type="primary">NAS-31_86</name>
    <name evidence="4" type="ORF">KIN20_031893</name>
</gene>
<reference evidence="4" key="1">
    <citation type="submission" date="2021-06" db="EMBL/GenBank/DDBJ databases">
        <title>Parelaphostrongylus tenuis whole genome reference sequence.</title>
        <authorList>
            <person name="Garwood T.J."/>
            <person name="Larsen P.A."/>
            <person name="Fountain-Jones N.M."/>
            <person name="Garbe J.R."/>
            <person name="Macchietto M.G."/>
            <person name="Kania S.A."/>
            <person name="Gerhold R.W."/>
            <person name="Richards J.E."/>
            <person name="Wolf T.M."/>
        </authorList>
    </citation>
    <scope>NUCLEOTIDE SEQUENCE</scope>
    <source>
        <strain evidence="4">MNPRO001-30</strain>
        <tissue evidence="4">Meninges</tissue>
    </source>
</reference>
<feature type="binding site" evidence="1">
    <location>
        <position position="19"/>
    </location>
    <ligand>
        <name>Zn(2+)</name>
        <dbReference type="ChEBI" id="CHEBI:29105"/>
        <note>catalytic</note>
    </ligand>
</feature>
<comment type="caution">
    <text evidence="1">Lacks conserved residue(s) required for the propagation of feature annotation.</text>
</comment>
<dbReference type="SUPFAM" id="SSF55486">
    <property type="entry name" value="Metalloproteases ('zincins'), catalytic domain"/>
    <property type="match status" value="1"/>
</dbReference>
<dbReference type="GO" id="GO:0004222">
    <property type="term" value="F:metalloendopeptidase activity"/>
    <property type="evidence" value="ECO:0007669"/>
    <property type="project" value="UniProtKB-UniRule"/>
</dbReference>
<keyword evidence="5" id="KW-1185">Reference proteome</keyword>
<feature type="binding site" evidence="1">
    <location>
        <position position="25"/>
    </location>
    <ligand>
        <name>Zn(2+)</name>
        <dbReference type="ChEBI" id="CHEBI:29105"/>
        <note>catalytic</note>
    </ligand>
</feature>
<comment type="cofactor">
    <cofactor evidence="1 2">
        <name>Zn(2+)</name>
        <dbReference type="ChEBI" id="CHEBI:29105"/>
    </cofactor>
    <text evidence="1 2">Binds 1 zinc ion per subunit.</text>
</comment>
<sequence>MGCHPYFTQVGTAVHEIGHALGFFHTQSRHDRDDYITFFPENLKDGWSSQFIRQTEKTNDNYNLTYDYGSVMHYAATG</sequence>
<dbReference type="GO" id="GO:0006508">
    <property type="term" value="P:proteolysis"/>
    <property type="evidence" value="ECO:0007669"/>
    <property type="project" value="UniProtKB-KW"/>
</dbReference>
<dbReference type="Gene3D" id="3.40.390.10">
    <property type="entry name" value="Collagenase (Catalytic Domain)"/>
    <property type="match status" value="1"/>
</dbReference>
<dbReference type="EMBL" id="JAHQIW010006753">
    <property type="protein sequence ID" value="KAJ1370207.1"/>
    <property type="molecule type" value="Genomic_DNA"/>
</dbReference>
<keyword evidence="1 2" id="KW-0479">Metal-binding</keyword>
<protein>
    <recommendedName>
        <fullName evidence="2">Metalloendopeptidase</fullName>
        <ecNumber evidence="2">3.4.24.-</ecNumber>
    </recommendedName>
</protein>
<evidence type="ECO:0000313" key="5">
    <source>
        <dbReference type="Proteomes" id="UP001196413"/>
    </source>
</evidence>
<dbReference type="PROSITE" id="PS51864">
    <property type="entry name" value="ASTACIN"/>
    <property type="match status" value="1"/>
</dbReference>
<feature type="active site" evidence="1">
    <location>
        <position position="16"/>
    </location>
</feature>
<keyword evidence="1 2" id="KW-0862">Zinc</keyword>
<dbReference type="InterPro" id="IPR001506">
    <property type="entry name" value="Peptidase_M12A"/>
</dbReference>
<feature type="binding site" evidence="1">
    <location>
        <position position="15"/>
    </location>
    <ligand>
        <name>Zn(2+)</name>
        <dbReference type="ChEBI" id="CHEBI:29105"/>
        <note>catalytic</note>
    </ligand>
</feature>
<evidence type="ECO:0000256" key="1">
    <source>
        <dbReference type="PROSITE-ProRule" id="PRU01211"/>
    </source>
</evidence>
<dbReference type="PANTHER" id="PTHR10127:SF793">
    <property type="entry name" value="ZINC METALLOPROTEINASE NAS-31"/>
    <property type="match status" value="1"/>
</dbReference>
<proteinExistence type="predicted"/>
<dbReference type="PANTHER" id="PTHR10127">
    <property type="entry name" value="DISCOIDIN, CUB, EGF, LAMININ , AND ZINC METALLOPROTEASE DOMAIN CONTAINING"/>
    <property type="match status" value="1"/>
</dbReference>
<comment type="caution">
    <text evidence="4">The sequence shown here is derived from an EMBL/GenBank/DDBJ whole genome shotgun (WGS) entry which is preliminary data.</text>
</comment>
<dbReference type="InterPro" id="IPR024079">
    <property type="entry name" value="MetalloPept_cat_dom_sf"/>
</dbReference>
<keyword evidence="1 2" id="KW-0645">Protease</keyword>
<dbReference type="Proteomes" id="UP001196413">
    <property type="component" value="Unassembled WGS sequence"/>
</dbReference>
<name>A0AAD5WHB6_PARTN</name>
<keyword evidence="1 2" id="KW-0482">Metalloprotease</keyword>
<dbReference type="EC" id="3.4.24.-" evidence="2"/>
<feature type="domain" description="Peptidase M12A" evidence="3">
    <location>
        <begin position="1"/>
        <end position="78"/>
    </location>
</feature>
<accession>A0AAD5WHB6</accession>
<dbReference type="Pfam" id="PF01400">
    <property type="entry name" value="Astacin"/>
    <property type="match status" value="1"/>
</dbReference>
<dbReference type="AlphaFoldDB" id="A0AAD5WHB6"/>
<organism evidence="4 5">
    <name type="scientific">Parelaphostrongylus tenuis</name>
    <name type="common">Meningeal worm</name>
    <dbReference type="NCBI Taxonomy" id="148309"/>
    <lineage>
        <taxon>Eukaryota</taxon>
        <taxon>Metazoa</taxon>
        <taxon>Ecdysozoa</taxon>
        <taxon>Nematoda</taxon>
        <taxon>Chromadorea</taxon>
        <taxon>Rhabditida</taxon>
        <taxon>Rhabditina</taxon>
        <taxon>Rhabditomorpha</taxon>
        <taxon>Strongyloidea</taxon>
        <taxon>Metastrongylidae</taxon>
        <taxon>Parelaphostrongylus</taxon>
    </lineage>
</organism>
<dbReference type="GO" id="GO:0008270">
    <property type="term" value="F:zinc ion binding"/>
    <property type="evidence" value="ECO:0007669"/>
    <property type="project" value="UniProtKB-UniRule"/>
</dbReference>